<dbReference type="EMBL" id="JAHHHD010000031">
    <property type="protein sequence ID" value="MBW4661195.1"/>
    <property type="molecule type" value="Genomic_DNA"/>
</dbReference>
<protein>
    <submittedName>
        <fullName evidence="1">Uncharacterized protein</fullName>
    </submittedName>
</protein>
<gene>
    <name evidence="1" type="ORF">KME15_21165</name>
</gene>
<evidence type="ECO:0000313" key="1">
    <source>
        <dbReference type="EMBL" id="MBW4661195.1"/>
    </source>
</evidence>
<comment type="caution">
    <text evidence="1">The sequence shown here is derived from an EMBL/GenBank/DDBJ whole genome shotgun (WGS) entry which is preliminary data.</text>
</comment>
<reference evidence="1" key="2">
    <citation type="journal article" date="2022" name="Microbiol. Resour. Announc.">
        <title>Metagenome Sequencing to Explore Phylogenomics of Terrestrial Cyanobacteria.</title>
        <authorList>
            <person name="Ward R.D."/>
            <person name="Stajich J.E."/>
            <person name="Johansen J.R."/>
            <person name="Huntemann M."/>
            <person name="Clum A."/>
            <person name="Foster B."/>
            <person name="Foster B."/>
            <person name="Roux S."/>
            <person name="Palaniappan K."/>
            <person name="Varghese N."/>
            <person name="Mukherjee S."/>
            <person name="Reddy T.B.K."/>
            <person name="Daum C."/>
            <person name="Copeland A."/>
            <person name="Chen I.A."/>
            <person name="Ivanova N.N."/>
            <person name="Kyrpides N.C."/>
            <person name="Shapiro N."/>
            <person name="Eloe-Fadrosh E.A."/>
            <person name="Pietrasiak N."/>
        </authorList>
    </citation>
    <scope>NUCLEOTIDE SEQUENCE</scope>
    <source>
        <strain evidence="1">UHER 2000/2452</strain>
    </source>
</reference>
<sequence>MMKFISPKGSVKRDRSCCSDFGRAIGEGAIGFLQGFGRQLLERRLVEGLTGRSPMYPDFGRRSVKGQSVFVRFWKAIVQLRERGDRA</sequence>
<dbReference type="Proteomes" id="UP000757435">
    <property type="component" value="Unassembled WGS sequence"/>
</dbReference>
<reference evidence="1" key="1">
    <citation type="submission" date="2021-05" db="EMBL/GenBank/DDBJ databases">
        <authorList>
            <person name="Pietrasiak N."/>
            <person name="Ward R."/>
            <person name="Stajich J.E."/>
            <person name="Kurbessoian T."/>
        </authorList>
    </citation>
    <scope>NUCLEOTIDE SEQUENCE</scope>
    <source>
        <strain evidence="1">UHER 2000/2452</strain>
    </source>
</reference>
<dbReference type="AlphaFoldDB" id="A0A951QEQ2"/>
<name>A0A951QEQ2_9CYAN</name>
<organism evidence="1 2">
    <name type="scientific">Drouetiella hepatica Uher 2000/2452</name>
    <dbReference type="NCBI Taxonomy" id="904376"/>
    <lineage>
        <taxon>Bacteria</taxon>
        <taxon>Bacillati</taxon>
        <taxon>Cyanobacteriota</taxon>
        <taxon>Cyanophyceae</taxon>
        <taxon>Oculatellales</taxon>
        <taxon>Oculatellaceae</taxon>
        <taxon>Drouetiella</taxon>
    </lineage>
</organism>
<evidence type="ECO:0000313" key="2">
    <source>
        <dbReference type="Proteomes" id="UP000757435"/>
    </source>
</evidence>
<accession>A0A951QEQ2</accession>
<proteinExistence type="predicted"/>